<sequence>MTQHPFCKVRSAALTSQRLHRLFSSRTGSAAYSRLAASTERSASAGIRNGAAVRGWSDAPTWAHWHWGHTRTAPHRHTRGGDYAPAALTCSTAPAKNTVQSDIHVQPGFRRPYTNAPNRGRP</sequence>
<organism evidence="2 3">
    <name type="scientific">Liparis tanakae</name>
    <name type="common">Tanaka's snailfish</name>
    <dbReference type="NCBI Taxonomy" id="230148"/>
    <lineage>
        <taxon>Eukaryota</taxon>
        <taxon>Metazoa</taxon>
        <taxon>Chordata</taxon>
        <taxon>Craniata</taxon>
        <taxon>Vertebrata</taxon>
        <taxon>Euteleostomi</taxon>
        <taxon>Actinopterygii</taxon>
        <taxon>Neopterygii</taxon>
        <taxon>Teleostei</taxon>
        <taxon>Neoteleostei</taxon>
        <taxon>Acanthomorphata</taxon>
        <taxon>Eupercaria</taxon>
        <taxon>Perciformes</taxon>
        <taxon>Cottioidei</taxon>
        <taxon>Cottales</taxon>
        <taxon>Liparidae</taxon>
        <taxon>Liparis</taxon>
    </lineage>
</organism>
<dbReference type="Proteomes" id="UP000314294">
    <property type="component" value="Unassembled WGS sequence"/>
</dbReference>
<dbReference type="AlphaFoldDB" id="A0A4Z2FL30"/>
<name>A0A4Z2FL30_9TELE</name>
<dbReference type="EMBL" id="SRLO01001094">
    <property type="protein sequence ID" value="TNN41615.1"/>
    <property type="molecule type" value="Genomic_DNA"/>
</dbReference>
<reference evidence="2 3" key="1">
    <citation type="submission" date="2019-03" db="EMBL/GenBank/DDBJ databases">
        <title>First draft genome of Liparis tanakae, snailfish: a comprehensive survey of snailfish specific genes.</title>
        <authorList>
            <person name="Kim W."/>
            <person name="Song I."/>
            <person name="Jeong J.-H."/>
            <person name="Kim D."/>
            <person name="Kim S."/>
            <person name="Ryu S."/>
            <person name="Song J.Y."/>
            <person name="Lee S.K."/>
        </authorList>
    </citation>
    <scope>NUCLEOTIDE SEQUENCE [LARGE SCALE GENOMIC DNA]</scope>
    <source>
        <tissue evidence="2">Muscle</tissue>
    </source>
</reference>
<gene>
    <name evidence="2" type="ORF">EYF80_048230</name>
</gene>
<keyword evidence="3" id="KW-1185">Reference proteome</keyword>
<evidence type="ECO:0000313" key="2">
    <source>
        <dbReference type="EMBL" id="TNN41615.1"/>
    </source>
</evidence>
<accession>A0A4Z2FL30</accession>
<proteinExistence type="predicted"/>
<feature type="region of interest" description="Disordered" evidence="1">
    <location>
        <begin position="103"/>
        <end position="122"/>
    </location>
</feature>
<evidence type="ECO:0000256" key="1">
    <source>
        <dbReference type="SAM" id="MobiDB-lite"/>
    </source>
</evidence>
<protein>
    <submittedName>
        <fullName evidence="2">Uncharacterized protein</fullName>
    </submittedName>
</protein>
<evidence type="ECO:0000313" key="3">
    <source>
        <dbReference type="Proteomes" id="UP000314294"/>
    </source>
</evidence>
<comment type="caution">
    <text evidence="2">The sequence shown here is derived from an EMBL/GenBank/DDBJ whole genome shotgun (WGS) entry which is preliminary data.</text>
</comment>